<dbReference type="AlphaFoldDB" id="W7XGK3"/>
<dbReference type="EMBL" id="GG662835">
    <property type="protein sequence ID" value="EWS76143.1"/>
    <property type="molecule type" value="Genomic_DNA"/>
</dbReference>
<accession>W7XGK3</accession>
<dbReference type="InParanoid" id="W7XGK3"/>
<evidence type="ECO:0000313" key="1">
    <source>
        <dbReference type="EMBL" id="EWS76143.1"/>
    </source>
</evidence>
<dbReference type="KEGG" id="tet:TTHERM_001297413"/>
<dbReference type="RefSeq" id="XP_012651322.1">
    <property type="nucleotide sequence ID" value="XM_012795868.1"/>
</dbReference>
<proteinExistence type="predicted"/>
<protein>
    <submittedName>
        <fullName evidence="1">Uncharacterized protein</fullName>
    </submittedName>
</protein>
<gene>
    <name evidence="1" type="ORF">TTHERM_001297413</name>
</gene>
<evidence type="ECO:0000313" key="2">
    <source>
        <dbReference type="Proteomes" id="UP000009168"/>
    </source>
</evidence>
<name>W7XGK3_TETTS</name>
<dbReference type="Proteomes" id="UP000009168">
    <property type="component" value="Unassembled WGS sequence"/>
</dbReference>
<reference evidence="2" key="1">
    <citation type="journal article" date="2006" name="PLoS Biol.">
        <title>Macronuclear genome sequence of the ciliate Tetrahymena thermophila, a model eukaryote.</title>
        <authorList>
            <person name="Eisen J.A."/>
            <person name="Coyne R.S."/>
            <person name="Wu M."/>
            <person name="Wu D."/>
            <person name="Thiagarajan M."/>
            <person name="Wortman J.R."/>
            <person name="Badger J.H."/>
            <person name="Ren Q."/>
            <person name="Amedeo P."/>
            <person name="Jones K.M."/>
            <person name="Tallon L.J."/>
            <person name="Delcher A.L."/>
            <person name="Salzberg S.L."/>
            <person name="Silva J.C."/>
            <person name="Haas B.J."/>
            <person name="Majoros W.H."/>
            <person name="Farzad M."/>
            <person name="Carlton J.M."/>
            <person name="Smith R.K. Jr."/>
            <person name="Garg J."/>
            <person name="Pearlman R.E."/>
            <person name="Karrer K.M."/>
            <person name="Sun L."/>
            <person name="Manning G."/>
            <person name="Elde N.C."/>
            <person name="Turkewitz A.P."/>
            <person name="Asai D.J."/>
            <person name="Wilkes D.E."/>
            <person name="Wang Y."/>
            <person name="Cai H."/>
            <person name="Collins K."/>
            <person name="Stewart B.A."/>
            <person name="Lee S.R."/>
            <person name="Wilamowska K."/>
            <person name="Weinberg Z."/>
            <person name="Ruzzo W.L."/>
            <person name="Wloga D."/>
            <person name="Gaertig J."/>
            <person name="Frankel J."/>
            <person name="Tsao C.-C."/>
            <person name="Gorovsky M.A."/>
            <person name="Keeling P.J."/>
            <person name="Waller R.F."/>
            <person name="Patron N.J."/>
            <person name="Cherry J.M."/>
            <person name="Stover N.A."/>
            <person name="Krieger C.J."/>
            <person name="del Toro C."/>
            <person name="Ryder H.F."/>
            <person name="Williamson S.C."/>
            <person name="Barbeau R.A."/>
            <person name="Hamilton E.P."/>
            <person name="Orias E."/>
        </authorList>
    </citation>
    <scope>NUCLEOTIDE SEQUENCE [LARGE SCALE GENOMIC DNA]</scope>
    <source>
        <strain evidence="2">SB210</strain>
    </source>
</reference>
<keyword evidence="2" id="KW-1185">Reference proteome</keyword>
<organism evidence="1 2">
    <name type="scientific">Tetrahymena thermophila (strain SB210)</name>
    <dbReference type="NCBI Taxonomy" id="312017"/>
    <lineage>
        <taxon>Eukaryota</taxon>
        <taxon>Sar</taxon>
        <taxon>Alveolata</taxon>
        <taxon>Ciliophora</taxon>
        <taxon>Intramacronucleata</taxon>
        <taxon>Oligohymenophorea</taxon>
        <taxon>Hymenostomatida</taxon>
        <taxon>Tetrahymenina</taxon>
        <taxon>Tetrahymenidae</taxon>
        <taxon>Tetrahymena</taxon>
    </lineage>
</organism>
<dbReference type="GeneID" id="24442110"/>
<sequence>MKIAKIILAFQIFSKIKSIVFRKKNEEKQQEIIKNKQINQLIFKVKIKNDLKQAKNLFLSIKIKIDESKNIKKQYFKQRVKNKMSNKCQIQFNLLEINMKNFMKLK</sequence>